<evidence type="ECO:0000256" key="2">
    <source>
        <dbReference type="ARBA" id="ARBA00002322"/>
    </source>
</evidence>
<feature type="binding site" evidence="17">
    <location>
        <position position="322"/>
    </location>
    <ligand>
        <name>Ca(2+)</name>
        <dbReference type="ChEBI" id="CHEBI:29108"/>
        <label>1</label>
    </ligand>
</feature>
<dbReference type="PROSITE" id="PS00435">
    <property type="entry name" value="PEROXIDASE_1"/>
    <property type="match status" value="1"/>
</dbReference>
<evidence type="ECO:0000256" key="19">
    <source>
        <dbReference type="PIRSR" id="PIRSR600823-5"/>
    </source>
</evidence>
<keyword evidence="14" id="KW-0376">Hydrogen peroxide</keyword>
<dbReference type="PANTHER" id="PTHR31517">
    <property type="match status" value="1"/>
</dbReference>
<dbReference type="EnsemblPlants" id="AUR62006208-RA">
    <property type="protein sequence ID" value="AUR62006208-RA:cds"/>
    <property type="gene ID" value="AUR62006208"/>
</dbReference>
<accession>A0A803L2W9</accession>
<organism evidence="24 25">
    <name type="scientific">Chenopodium quinoa</name>
    <name type="common">Quinoa</name>
    <dbReference type="NCBI Taxonomy" id="63459"/>
    <lineage>
        <taxon>Eukaryota</taxon>
        <taxon>Viridiplantae</taxon>
        <taxon>Streptophyta</taxon>
        <taxon>Embryophyta</taxon>
        <taxon>Tracheophyta</taxon>
        <taxon>Spermatophyta</taxon>
        <taxon>Magnoliopsida</taxon>
        <taxon>eudicotyledons</taxon>
        <taxon>Gunneridae</taxon>
        <taxon>Pentapetalae</taxon>
        <taxon>Caryophyllales</taxon>
        <taxon>Chenopodiaceae</taxon>
        <taxon>Chenopodioideae</taxon>
        <taxon>Atripliceae</taxon>
        <taxon>Chenopodium</taxon>
    </lineage>
</organism>
<keyword evidence="21" id="KW-0472">Membrane</keyword>
<reference evidence="24" key="2">
    <citation type="submission" date="2021-03" db="UniProtKB">
        <authorList>
            <consortium name="EnsemblPlants"/>
        </authorList>
    </citation>
    <scope>IDENTIFICATION</scope>
</reference>
<dbReference type="Proteomes" id="UP000596660">
    <property type="component" value="Unplaced"/>
</dbReference>
<keyword evidence="8 17" id="KW-0479">Metal-binding</keyword>
<feature type="compositionally biased region" description="Pro residues" evidence="20">
    <location>
        <begin position="50"/>
        <end position="131"/>
    </location>
</feature>
<feature type="region of interest" description="Disordered" evidence="20">
    <location>
        <begin position="44"/>
        <end position="270"/>
    </location>
</feature>
<feature type="compositionally biased region" description="Gly residues" evidence="20">
    <location>
        <begin position="611"/>
        <end position="627"/>
    </location>
</feature>
<dbReference type="GO" id="GO:0042744">
    <property type="term" value="P:hydrogen peroxide catabolic process"/>
    <property type="evidence" value="ECO:0007669"/>
    <property type="project" value="UniProtKB-KW"/>
</dbReference>
<evidence type="ECO:0000256" key="1">
    <source>
        <dbReference type="ARBA" id="ARBA00000189"/>
    </source>
</evidence>
<dbReference type="OMA" id="KEFHHHP"/>
<evidence type="ECO:0000256" key="7">
    <source>
        <dbReference type="ARBA" id="ARBA00022617"/>
    </source>
</evidence>
<dbReference type="InterPro" id="IPR033905">
    <property type="entry name" value="Secretory_peroxidase"/>
</dbReference>
<evidence type="ECO:0000256" key="5">
    <source>
        <dbReference type="ARBA" id="ARBA00022525"/>
    </source>
</evidence>
<evidence type="ECO:0000256" key="4">
    <source>
        <dbReference type="ARBA" id="ARBA00012313"/>
    </source>
</evidence>
<name>A0A803L2W9_CHEQI</name>
<feature type="site" description="Transition state stabilizer" evidence="18">
    <location>
        <position position="308"/>
    </location>
</feature>
<evidence type="ECO:0000313" key="24">
    <source>
        <dbReference type="EnsemblPlants" id="AUR62006208-RA:cds"/>
    </source>
</evidence>
<proteinExistence type="inferred from homology"/>
<dbReference type="Pfam" id="PF00141">
    <property type="entry name" value="peroxidase"/>
    <property type="match status" value="1"/>
</dbReference>
<protein>
    <recommendedName>
        <fullName evidence="4">peroxidase</fullName>
        <ecNumber evidence="4">1.11.1.7</ecNumber>
    </recommendedName>
</protein>
<feature type="region of interest" description="Disordered" evidence="20">
    <location>
        <begin position="604"/>
        <end position="692"/>
    </location>
</feature>
<dbReference type="PANTHER" id="PTHR31517:SF59">
    <property type="entry name" value="PEROXIDASE"/>
    <property type="match status" value="1"/>
</dbReference>
<evidence type="ECO:0000256" key="12">
    <source>
        <dbReference type="ARBA" id="ARBA00023004"/>
    </source>
</evidence>
<feature type="binding site" description="axial binding residue" evidence="17">
    <location>
        <position position="433"/>
    </location>
    <ligand>
        <name>heme b</name>
        <dbReference type="ChEBI" id="CHEBI:60344"/>
    </ligand>
    <ligandPart>
        <name>Fe</name>
        <dbReference type="ChEBI" id="CHEBI:18248"/>
    </ligandPart>
</feature>
<dbReference type="Gene3D" id="1.10.420.10">
    <property type="entry name" value="Peroxidase, domain 2"/>
    <property type="match status" value="1"/>
</dbReference>
<evidence type="ECO:0000256" key="14">
    <source>
        <dbReference type="ARBA" id="ARBA00023324"/>
    </source>
</evidence>
<feature type="compositionally biased region" description="Pro residues" evidence="20">
    <location>
        <begin position="152"/>
        <end position="197"/>
    </location>
</feature>
<dbReference type="EC" id="1.11.1.7" evidence="4"/>
<comment type="cofactor">
    <cofactor evidence="17">
        <name>heme b</name>
        <dbReference type="ChEBI" id="CHEBI:60344"/>
    </cofactor>
    <text evidence="17">Binds 1 heme b (iron(II)-protoporphyrin IX) group per subunit.</text>
</comment>
<feature type="transmembrane region" description="Helical" evidence="21">
    <location>
        <begin position="778"/>
        <end position="800"/>
    </location>
</feature>
<dbReference type="InterPro" id="IPR019793">
    <property type="entry name" value="Peroxidases_heam-ligand_BS"/>
</dbReference>
<keyword evidence="5" id="KW-0964">Secreted</keyword>
<feature type="chain" id="PRO_5031216496" description="peroxidase" evidence="22">
    <location>
        <begin position="31"/>
        <end position="836"/>
    </location>
</feature>
<keyword evidence="7" id="KW-0349">Heme</keyword>
<keyword evidence="13 19" id="KW-1015">Disulfide bond</keyword>
<evidence type="ECO:0000313" key="25">
    <source>
        <dbReference type="Proteomes" id="UP000596660"/>
    </source>
</evidence>
<feature type="compositionally biased region" description="Low complexity" evidence="20">
    <location>
        <begin position="674"/>
        <end position="689"/>
    </location>
</feature>
<dbReference type="PROSITE" id="PS50873">
    <property type="entry name" value="PEROXIDASE_4"/>
    <property type="match status" value="1"/>
</dbReference>
<feature type="active site" description="Proton acceptor" evidence="15">
    <location>
        <position position="312"/>
    </location>
</feature>
<dbReference type="CDD" id="cd00693">
    <property type="entry name" value="secretory_peroxidase"/>
    <property type="match status" value="1"/>
</dbReference>
<dbReference type="PRINTS" id="PR00458">
    <property type="entry name" value="PEROXIDASE"/>
</dbReference>
<keyword evidence="10 17" id="KW-0106">Calcium</keyword>
<dbReference type="AlphaFoldDB" id="A0A803L2W9"/>
<evidence type="ECO:0000256" key="8">
    <source>
        <dbReference type="ARBA" id="ARBA00022723"/>
    </source>
</evidence>
<evidence type="ECO:0000256" key="18">
    <source>
        <dbReference type="PIRSR" id="PIRSR600823-4"/>
    </source>
</evidence>
<feature type="binding site" evidence="17">
    <location>
        <position position="316"/>
    </location>
    <ligand>
        <name>Ca(2+)</name>
        <dbReference type="ChEBI" id="CHEBI:29108"/>
        <label>1</label>
    </ligand>
</feature>
<dbReference type="GO" id="GO:0020037">
    <property type="term" value="F:heme binding"/>
    <property type="evidence" value="ECO:0007669"/>
    <property type="project" value="InterPro"/>
</dbReference>
<feature type="binding site" evidence="17">
    <location>
        <position position="313"/>
    </location>
    <ligand>
        <name>Ca(2+)</name>
        <dbReference type="ChEBI" id="CHEBI:29108"/>
        <label>1</label>
    </ligand>
</feature>
<evidence type="ECO:0000256" key="11">
    <source>
        <dbReference type="ARBA" id="ARBA00023002"/>
    </source>
</evidence>
<keyword evidence="9 22" id="KW-0732">Signal</keyword>
<evidence type="ECO:0000256" key="13">
    <source>
        <dbReference type="ARBA" id="ARBA00023157"/>
    </source>
</evidence>
<sequence>MGLLYAPLSRLGLTLVVVLIILTTSQNVDCKRHNLLSVEAGVVITSNDRPNPPPKPSPSNDRPNPPPKPSPSIDPPITPSSSPPSPLSTPPIMEPPSPPSPLPTPPIMEPPSPPSPLPTPPIIEPSSPPLPIDDTFTPVPSIDSPLITPSPEAYPPLLPPPLAPSPSPVGLPPLLPPHIPPVVAPYPPTVDPPPSQVPSPKDDAHYEEPSNPALSPPSPTVPPPPHSPSRPPSTTLSPPPLSKPSPSPPLRPSSPNSYPSTSNDTPKLQVGYYQGKCSNKSMDVEALISTIVEEHFLNDTSILPALLRLQFHDCFVHGCDASILIEGNATEKTAIPNLTVRGYELIDTIKASIEEECPGIVSCADIIAVATNVVIKLGGGPEYLAQTGRRDGIISNDEDVDLPSPTLTVQETIDVFQAKNFTAEEMVVLLGAHTVGIAHCISFEDRLYSGTSQFDPTMDPTLREQLSETCPQGQFSNNFALLNQNPQHSGKVDNTFYNQILKQRGILSIDQALANDPLTKATVVQLSLNATLFNVALANAMVKLQAVDVLTGDQGEIRNVYLDSRIINYDPDATFNDVYEEFELNSAKQSAKEYTKGRKEFEKYMEKTKGPSGGTTKGKGKGKGPSGGTTCSSAGEKLPPAPMSPHTVFKTLPVRRSPRFSPAQTTTKKTCDISSSSPNTRGPNPTTNPMLFSRKIPKTTQRRKGVWTGTKVRVSAKASEGQDMLGEYMMEYNNPKVALNEKEKQASANEIKPLLRADAASPAGSSSTAGFEKAFKDWGLWVLLVLFSTGGLGFSCNCYFKDSTVPASSSAPLPTTNRTIQIASVIPCNPPVHPAN</sequence>
<feature type="disulfide bond" evidence="19">
    <location>
        <begin position="277"/>
        <end position="357"/>
    </location>
</feature>
<evidence type="ECO:0000256" key="16">
    <source>
        <dbReference type="PIRSR" id="PIRSR600823-2"/>
    </source>
</evidence>
<dbReference type="InterPro" id="IPR010255">
    <property type="entry name" value="Haem_peroxidase_sf"/>
</dbReference>
<feature type="binding site" evidence="17">
    <location>
        <position position="493"/>
    </location>
    <ligand>
        <name>Ca(2+)</name>
        <dbReference type="ChEBI" id="CHEBI:29108"/>
        <label>2</label>
    </ligand>
</feature>
<keyword evidence="21" id="KW-0812">Transmembrane</keyword>
<reference evidence="24" key="1">
    <citation type="journal article" date="2017" name="Nature">
        <title>The genome of Chenopodium quinoa.</title>
        <authorList>
            <person name="Jarvis D.E."/>
            <person name="Ho Y.S."/>
            <person name="Lightfoot D.J."/>
            <person name="Schmoeckel S.M."/>
            <person name="Li B."/>
            <person name="Borm T.J.A."/>
            <person name="Ohyanagi H."/>
            <person name="Mineta K."/>
            <person name="Michell C.T."/>
            <person name="Saber N."/>
            <person name="Kharbatia N.M."/>
            <person name="Rupper R.R."/>
            <person name="Sharp A.R."/>
            <person name="Dally N."/>
            <person name="Boughton B.A."/>
            <person name="Woo Y.H."/>
            <person name="Gao G."/>
            <person name="Schijlen E.G.W.M."/>
            <person name="Guo X."/>
            <person name="Momin A.A."/>
            <person name="Negrao S."/>
            <person name="Al-Babili S."/>
            <person name="Gehring C."/>
            <person name="Roessner U."/>
            <person name="Jung C."/>
            <person name="Murphy K."/>
            <person name="Arold S.T."/>
            <person name="Gojobori T."/>
            <person name="van der Linden C.G."/>
            <person name="van Loo E.N."/>
            <person name="Jellen E.N."/>
            <person name="Maughan P.J."/>
            <person name="Tester M."/>
        </authorList>
    </citation>
    <scope>NUCLEOTIDE SEQUENCE [LARGE SCALE GENOMIC DNA]</scope>
    <source>
        <strain evidence="24">cv. PI 614886</strain>
    </source>
</reference>
<feature type="compositionally biased region" description="Pro residues" evidence="20">
    <location>
        <begin position="214"/>
        <end position="252"/>
    </location>
</feature>
<feature type="binding site" evidence="17">
    <location>
        <position position="434"/>
    </location>
    <ligand>
        <name>Ca(2+)</name>
        <dbReference type="ChEBI" id="CHEBI:29108"/>
        <label>2</label>
    </ligand>
</feature>
<comment type="cofactor">
    <cofactor evidence="17">
        <name>Ca(2+)</name>
        <dbReference type="ChEBI" id="CHEBI:29108"/>
    </cofactor>
    <text evidence="17">Binds 2 calcium ions per subunit.</text>
</comment>
<keyword evidence="25" id="KW-1185">Reference proteome</keyword>
<dbReference type="FunFam" id="1.10.420.10:FF:000007">
    <property type="entry name" value="Peroxidase"/>
    <property type="match status" value="1"/>
</dbReference>
<feature type="disulfide bond" evidence="19">
    <location>
        <begin position="440"/>
        <end position="470"/>
    </location>
</feature>
<evidence type="ECO:0000256" key="17">
    <source>
        <dbReference type="PIRSR" id="PIRSR600823-3"/>
    </source>
</evidence>
<dbReference type="SUPFAM" id="SSF48113">
    <property type="entry name" value="Heme-dependent peroxidases"/>
    <property type="match status" value="1"/>
</dbReference>
<dbReference type="Gene3D" id="1.10.520.10">
    <property type="match status" value="1"/>
</dbReference>
<evidence type="ECO:0000256" key="20">
    <source>
        <dbReference type="SAM" id="MobiDB-lite"/>
    </source>
</evidence>
<feature type="binding site" evidence="17">
    <location>
        <position position="331"/>
    </location>
    <ligand>
        <name>Ca(2+)</name>
        <dbReference type="ChEBI" id="CHEBI:29108"/>
        <label>1</label>
    </ligand>
</feature>
<dbReference type="GO" id="GO:0046872">
    <property type="term" value="F:metal ion binding"/>
    <property type="evidence" value="ECO:0007669"/>
    <property type="project" value="UniProtKB-KW"/>
</dbReference>
<dbReference type="InterPro" id="IPR002016">
    <property type="entry name" value="Haem_peroxidase"/>
</dbReference>
<feature type="domain" description="Plant heme peroxidase family profile" evidence="23">
    <location>
        <begin position="267"/>
        <end position="558"/>
    </location>
</feature>
<feature type="binding site" evidence="16">
    <location>
        <position position="403"/>
    </location>
    <ligand>
        <name>substrate</name>
    </ligand>
</feature>
<keyword evidence="12 17" id="KW-0408">Iron</keyword>
<dbReference type="GO" id="GO:0006979">
    <property type="term" value="P:response to oxidative stress"/>
    <property type="evidence" value="ECO:0007669"/>
    <property type="project" value="InterPro"/>
</dbReference>
<evidence type="ECO:0000256" key="22">
    <source>
        <dbReference type="SAM" id="SignalP"/>
    </source>
</evidence>
<evidence type="ECO:0000256" key="3">
    <source>
        <dbReference type="ARBA" id="ARBA00006873"/>
    </source>
</evidence>
<evidence type="ECO:0000259" key="23">
    <source>
        <dbReference type="PROSITE" id="PS50873"/>
    </source>
</evidence>
<dbReference type="PRINTS" id="PR00461">
    <property type="entry name" value="PLPEROXIDASE"/>
</dbReference>
<comment type="catalytic activity">
    <reaction evidence="1">
        <text>2 a phenolic donor + H2O2 = 2 a phenolic radical donor + 2 H2O</text>
        <dbReference type="Rhea" id="RHEA:56136"/>
        <dbReference type="ChEBI" id="CHEBI:15377"/>
        <dbReference type="ChEBI" id="CHEBI:16240"/>
        <dbReference type="ChEBI" id="CHEBI:139520"/>
        <dbReference type="ChEBI" id="CHEBI:139521"/>
        <dbReference type="EC" id="1.11.1.7"/>
    </reaction>
</comment>
<feature type="disulfide bond" evidence="19">
    <location>
        <begin position="314"/>
        <end position="319"/>
    </location>
</feature>
<evidence type="ECO:0000256" key="9">
    <source>
        <dbReference type="ARBA" id="ARBA00022729"/>
    </source>
</evidence>
<feature type="signal peptide" evidence="22">
    <location>
        <begin position="1"/>
        <end position="30"/>
    </location>
</feature>
<dbReference type="Gramene" id="AUR62006208-RA">
    <property type="protein sequence ID" value="AUR62006208-RA:cds"/>
    <property type="gene ID" value="AUR62006208"/>
</dbReference>
<keyword evidence="21" id="KW-1133">Transmembrane helix</keyword>
<dbReference type="GO" id="GO:0140825">
    <property type="term" value="F:lactoperoxidase activity"/>
    <property type="evidence" value="ECO:0007669"/>
    <property type="project" value="UniProtKB-EC"/>
</dbReference>
<evidence type="ECO:0000256" key="21">
    <source>
        <dbReference type="SAM" id="Phobius"/>
    </source>
</evidence>
<comment type="function">
    <text evidence="2">Removal of H(2)O(2), oxidation of toxic reductants, biosynthesis and degradation of lignin, suberization, auxin catabolism, response to environmental stresses such as wounding, pathogen attack and oxidative stress. These functions might be dependent on each isozyme/isoform in each plant tissue.</text>
</comment>
<dbReference type="InterPro" id="IPR000823">
    <property type="entry name" value="Peroxidase_pln"/>
</dbReference>
<feature type="compositionally biased region" description="Low complexity" evidence="20">
    <location>
        <begin position="253"/>
        <end position="266"/>
    </location>
</feature>
<keyword evidence="6" id="KW-0575">Peroxidase</keyword>
<evidence type="ECO:0000256" key="10">
    <source>
        <dbReference type="ARBA" id="ARBA00022837"/>
    </source>
</evidence>
<comment type="similarity">
    <text evidence="3">Belongs to the peroxidase family. Ascorbate peroxidase subfamily.</text>
</comment>
<feature type="binding site" evidence="17">
    <location>
        <position position="318"/>
    </location>
    <ligand>
        <name>Ca(2+)</name>
        <dbReference type="ChEBI" id="CHEBI:29108"/>
        <label>1</label>
    </ligand>
</feature>
<feature type="binding site" evidence="17">
    <location>
        <position position="320"/>
    </location>
    <ligand>
        <name>Ca(2+)</name>
        <dbReference type="ChEBI" id="CHEBI:29108"/>
        <label>1</label>
    </ligand>
</feature>
<keyword evidence="11" id="KW-0560">Oxidoreductase</keyword>
<evidence type="ECO:0000256" key="6">
    <source>
        <dbReference type="ARBA" id="ARBA00022559"/>
    </source>
</evidence>
<evidence type="ECO:0000256" key="15">
    <source>
        <dbReference type="PIRSR" id="PIRSR600823-1"/>
    </source>
</evidence>